<keyword evidence="1 5" id="KW-0328">Glycosyltransferase</keyword>
<name>A0A7X2XEN5_9FIRM</name>
<dbReference type="HAMAP" id="MF_02070">
    <property type="entry name" value="TagA_TarA"/>
    <property type="match status" value="1"/>
</dbReference>
<comment type="pathway">
    <text evidence="5">Cell wall biogenesis; teichoic acid biosynthesis.</text>
</comment>
<dbReference type="Proteomes" id="UP000484547">
    <property type="component" value="Unassembled WGS sequence"/>
</dbReference>
<dbReference type="NCBIfam" id="TIGR00696">
    <property type="entry name" value="wecG_tagA_cpsF"/>
    <property type="match status" value="1"/>
</dbReference>
<gene>
    <name evidence="6" type="ORF">GMD11_03345</name>
    <name evidence="7" type="ORF">GMD18_03345</name>
</gene>
<evidence type="ECO:0000256" key="2">
    <source>
        <dbReference type="ARBA" id="ARBA00022679"/>
    </source>
</evidence>
<keyword evidence="3 5" id="KW-0777">Teichoic acid biosynthesis</keyword>
<dbReference type="InterPro" id="IPR004629">
    <property type="entry name" value="WecG_TagA_CpsF"/>
</dbReference>
<dbReference type="UniPathway" id="UPA00632"/>
<evidence type="ECO:0000313" key="7">
    <source>
        <dbReference type="EMBL" id="MTU03437.1"/>
    </source>
</evidence>
<dbReference type="PANTHER" id="PTHR34136">
    <property type="match status" value="1"/>
</dbReference>
<sequence length="245" mass="27397">MLMEKITAIQVLDVPVHPYSMDAAVQYLDDKIQEQKHSFVVTANAEIIMMCQDDAEYKNILTNVADLVLPDGAGTVWAGRQLGYAVPERVAGFDLFNRLLNLAAEKGYRVFFFGASPGIAEAAKKKAESLYSGVTVVGCRDGYFKDSDNKSIIDAINNSGAQILFIALGAPKQEKWLQTHLQELKPYITMGIGGSFDVLAGKMERAPLWMQKYSLEWLFRLYKQPSRFTRMLALPKFVIKVICSK</sequence>
<keyword evidence="8" id="KW-1185">Reference proteome</keyword>
<dbReference type="GO" id="GO:0071555">
    <property type="term" value="P:cell wall organization"/>
    <property type="evidence" value="ECO:0007669"/>
    <property type="project" value="UniProtKB-KW"/>
</dbReference>
<dbReference type="GO" id="GO:0047244">
    <property type="term" value="F:N-acetylglucosaminyldiphosphoundecaprenol N-acetyl-beta-D-mannosaminyltransferase activity"/>
    <property type="evidence" value="ECO:0007669"/>
    <property type="project" value="UniProtKB-UniRule"/>
</dbReference>
<evidence type="ECO:0000256" key="5">
    <source>
        <dbReference type="HAMAP-Rule" id="MF_02070"/>
    </source>
</evidence>
<dbReference type="EC" id="2.4.1.187" evidence="5"/>
<dbReference type="EMBL" id="WNBM01000001">
    <property type="protein sequence ID" value="MTT75305.1"/>
    <property type="molecule type" value="Genomic_DNA"/>
</dbReference>
<dbReference type="GO" id="GO:0019350">
    <property type="term" value="P:teichoic acid biosynthetic process"/>
    <property type="evidence" value="ECO:0007669"/>
    <property type="project" value="UniProtKB-UniRule"/>
</dbReference>
<evidence type="ECO:0000313" key="6">
    <source>
        <dbReference type="EMBL" id="MTT75305.1"/>
    </source>
</evidence>
<comment type="similarity">
    <text evidence="5">Belongs to the glycosyltransferase 26 family. TagA/TarA subfamily.</text>
</comment>
<dbReference type="CDD" id="cd06533">
    <property type="entry name" value="Glyco_transf_WecG_TagA"/>
    <property type="match status" value="1"/>
</dbReference>
<keyword evidence="4 5" id="KW-0961">Cell wall biogenesis/degradation</keyword>
<evidence type="ECO:0000313" key="9">
    <source>
        <dbReference type="Proteomes" id="UP000484547"/>
    </source>
</evidence>
<accession>A0A7X2XEN5</accession>
<dbReference type="Pfam" id="PF03808">
    <property type="entry name" value="Glyco_tran_WecG"/>
    <property type="match status" value="1"/>
</dbReference>
<evidence type="ECO:0000256" key="3">
    <source>
        <dbReference type="ARBA" id="ARBA00022944"/>
    </source>
</evidence>
<dbReference type="EMBL" id="WNBW01000001">
    <property type="protein sequence ID" value="MTU03437.1"/>
    <property type="molecule type" value="Genomic_DNA"/>
</dbReference>
<comment type="caution">
    <text evidence="6">The sequence shown here is derived from an EMBL/GenBank/DDBJ whole genome shotgun (WGS) entry which is preliminary data.</text>
</comment>
<dbReference type="AlphaFoldDB" id="A0A7X2XEN5"/>
<evidence type="ECO:0000256" key="1">
    <source>
        <dbReference type="ARBA" id="ARBA00022676"/>
    </source>
</evidence>
<proteinExistence type="inferred from homology"/>
<protein>
    <recommendedName>
        <fullName evidence="5">N-acetylglucosaminyldiphosphoundecaprenol N-acetyl-beta-D-mannosaminyltransferase</fullName>
        <ecNumber evidence="5">2.4.1.187</ecNumber>
    </recommendedName>
    <alternativeName>
        <fullName evidence="5">N-acetylmannosaminyltransferase</fullName>
    </alternativeName>
    <alternativeName>
        <fullName evidence="5">UDP-N-acetylmannosamine transferase</fullName>
    </alternativeName>
    <alternativeName>
        <fullName evidence="5">UDP-N-acetylmannosamine:N-acetylglucosaminyl pyrophosphorylundecaprenol N-acetylmannosaminyltransferase</fullName>
    </alternativeName>
</protein>
<dbReference type="InterPro" id="IPR034714">
    <property type="entry name" value="TagA_TarA"/>
</dbReference>
<evidence type="ECO:0000256" key="4">
    <source>
        <dbReference type="ARBA" id="ARBA00023316"/>
    </source>
</evidence>
<dbReference type="PANTHER" id="PTHR34136:SF1">
    <property type="entry name" value="UDP-N-ACETYL-D-MANNOSAMINURONIC ACID TRANSFERASE"/>
    <property type="match status" value="1"/>
</dbReference>
<evidence type="ECO:0000313" key="8">
    <source>
        <dbReference type="Proteomes" id="UP000443070"/>
    </source>
</evidence>
<organism evidence="6 9">
    <name type="scientific">Phascolarctobacterium faecium</name>
    <dbReference type="NCBI Taxonomy" id="33025"/>
    <lineage>
        <taxon>Bacteria</taxon>
        <taxon>Bacillati</taxon>
        <taxon>Bacillota</taxon>
        <taxon>Negativicutes</taxon>
        <taxon>Acidaminococcales</taxon>
        <taxon>Acidaminococcaceae</taxon>
        <taxon>Phascolarctobacterium</taxon>
    </lineage>
</organism>
<comment type="function">
    <text evidence="5">Catalyzes the conversion of GlcNAc-PP-undecaprenol into ManNAc-GlcNAc-PP-undecaprenol, the first committed lipid intermediate in the de novo synthesis of teichoic acid.</text>
</comment>
<keyword evidence="2 5" id="KW-0808">Transferase</keyword>
<reference evidence="8 9" key="1">
    <citation type="journal article" date="2019" name="Nat. Med.">
        <title>A library of human gut bacterial isolates paired with longitudinal multiomics data enables mechanistic microbiome research.</title>
        <authorList>
            <person name="Poyet M."/>
            <person name="Groussin M."/>
            <person name="Gibbons S.M."/>
            <person name="Avila-Pacheco J."/>
            <person name="Jiang X."/>
            <person name="Kearney S.M."/>
            <person name="Perrotta A.R."/>
            <person name="Berdy B."/>
            <person name="Zhao S."/>
            <person name="Lieberman T.D."/>
            <person name="Swanson P.K."/>
            <person name="Smith M."/>
            <person name="Roesemann S."/>
            <person name="Alexander J.E."/>
            <person name="Rich S.A."/>
            <person name="Livny J."/>
            <person name="Vlamakis H."/>
            <person name="Clish C."/>
            <person name="Bullock K."/>
            <person name="Deik A."/>
            <person name="Scott J."/>
            <person name="Pierce K.A."/>
            <person name="Xavier R.J."/>
            <person name="Alm E.J."/>
        </authorList>
    </citation>
    <scope>NUCLEOTIDE SEQUENCE [LARGE SCALE GENOMIC DNA]</scope>
    <source>
        <strain evidence="6 9">BIOML-A13</strain>
        <strain evidence="7 8">BIOML-A3</strain>
    </source>
</reference>
<dbReference type="OrthoDB" id="9771846at2"/>
<dbReference type="Proteomes" id="UP000443070">
    <property type="component" value="Unassembled WGS sequence"/>
</dbReference>
<comment type="catalytic activity">
    <reaction evidence="5">
        <text>UDP-N-acetyl-alpha-D-mannosamine + N-acetyl-alpha-D-glucosaminyl-di-trans,octa-cis-undecaprenyl diphosphate = N-acetyl-beta-D-mannosaminyl-(1-&gt;4)-N-acetyl-alpha-D-glucosaminyl di-trans,octa-cis-undecaprenyl diphosphate + UDP + H(+)</text>
        <dbReference type="Rhea" id="RHEA:16053"/>
        <dbReference type="ChEBI" id="CHEBI:15378"/>
        <dbReference type="ChEBI" id="CHEBI:58223"/>
        <dbReference type="ChEBI" id="CHEBI:62959"/>
        <dbReference type="ChEBI" id="CHEBI:68623"/>
        <dbReference type="ChEBI" id="CHEBI:132210"/>
        <dbReference type="EC" id="2.4.1.187"/>
    </reaction>
</comment>